<dbReference type="RefSeq" id="WP_406644776.1">
    <property type="nucleotide sequence ID" value="NZ_CP123584.1"/>
</dbReference>
<dbReference type="EMBL" id="CP123584">
    <property type="protein sequence ID" value="WZK87519.1"/>
    <property type="molecule type" value="Genomic_DNA"/>
</dbReference>
<proteinExistence type="predicted"/>
<protein>
    <submittedName>
        <fullName evidence="2">DUF4202 domain-containing protein</fullName>
    </submittedName>
</protein>
<organism evidence="2 3">
    <name type="scientific">Aliisedimentitalea scapharcae</name>
    <dbReference type="NCBI Taxonomy" id="1524259"/>
    <lineage>
        <taxon>Bacteria</taxon>
        <taxon>Pseudomonadati</taxon>
        <taxon>Pseudomonadota</taxon>
        <taxon>Alphaproteobacteria</taxon>
        <taxon>Rhodobacterales</taxon>
        <taxon>Roseobacteraceae</taxon>
        <taxon>Aliisedimentitalea</taxon>
    </lineage>
</organism>
<accession>A0ABZ2XQC7</accession>
<reference evidence="2 3" key="1">
    <citation type="submission" date="2023-04" db="EMBL/GenBank/DDBJ databases">
        <title>Complete genome sequence of Alisedimentitalea scapharcae.</title>
        <authorList>
            <person name="Rong J.-C."/>
            <person name="Yi M.-L."/>
            <person name="Zhao Q."/>
        </authorList>
    </citation>
    <scope>NUCLEOTIDE SEQUENCE [LARGE SCALE GENOMIC DNA]</scope>
    <source>
        <strain evidence="2 3">KCTC 42119</strain>
    </source>
</reference>
<evidence type="ECO:0000313" key="3">
    <source>
        <dbReference type="Proteomes" id="UP001623232"/>
    </source>
</evidence>
<evidence type="ECO:0000256" key="1">
    <source>
        <dbReference type="SAM" id="MobiDB-lite"/>
    </source>
</evidence>
<gene>
    <name evidence="2" type="ORF">QEZ52_12945</name>
</gene>
<dbReference type="PANTHER" id="PTHR41729">
    <property type="entry name" value="GLUTAMYL-TRNA SYNTHETASE"/>
    <property type="match status" value="1"/>
</dbReference>
<dbReference type="PANTHER" id="PTHR41729:SF1">
    <property type="entry name" value="GLUTAMYL-TRNA SYNTHETASE"/>
    <property type="match status" value="1"/>
</dbReference>
<keyword evidence="3" id="KW-1185">Reference proteome</keyword>
<feature type="region of interest" description="Disordered" evidence="1">
    <location>
        <begin position="1"/>
        <end position="25"/>
    </location>
</feature>
<name>A0ABZ2XQC7_9RHOB</name>
<sequence length="187" mass="21368">MTDRLQATLDAIDATNSHDPRQDEGQPEALLYGQRMSQELARLFPDAAPELQIAARAQHVERWTLPRASFPEGRTGYLTWRKQLAVHHAQVAGRIMADTGYEDAQVETVGRMLRKEGIKRHADTQQLEDVICFVFLKWYFAPFAAKHSPEKIQRIVEKTARKISDDARARVLDEFDLPEELAAAFRL</sequence>
<dbReference type="InterPro" id="IPR025255">
    <property type="entry name" value="DUF4202"/>
</dbReference>
<dbReference type="Proteomes" id="UP001623232">
    <property type="component" value="Chromosome"/>
</dbReference>
<dbReference type="Pfam" id="PF13875">
    <property type="entry name" value="DUF4202"/>
    <property type="match status" value="1"/>
</dbReference>
<evidence type="ECO:0000313" key="2">
    <source>
        <dbReference type="EMBL" id="WZK87519.1"/>
    </source>
</evidence>